<dbReference type="HOGENOM" id="CLU_000445_44_1_1"/>
<protein>
    <submittedName>
        <fullName evidence="2">Class I glutamine amidotransferase-like protein</fullName>
    </submittedName>
</protein>
<dbReference type="PANTHER" id="PTHR43130">
    <property type="entry name" value="ARAC-FAMILY TRANSCRIPTIONAL REGULATOR"/>
    <property type="match status" value="1"/>
</dbReference>
<dbReference type="InterPro" id="IPR002818">
    <property type="entry name" value="DJ-1/PfpI"/>
</dbReference>
<keyword evidence="2" id="KW-0315">Glutamine amidotransferase</keyword>
<proteinExistence type="predicted"/>
<dbReference type="eggNOG" id="ENOG502S8W8">
    <property type="taxonomic scope" value="Eukaryota"/>
</dbReference>
<dbReference type="EMBL" id="KB469302">
    <property type="protein sequence ID" value="EPQ55414.1"/>
    <property type="molecule type" value="Genomic_DNA"/>
</dbReference>
<dbReference type="RefSeq" id="XP_007866106.1">
    <property type="nucleotide sequence ID" value="XM_007867915.1"/>
</dbReference>
<dbReference type="InterPro" id="IPR052158">
    <property type="entry name" value="INH-QAR"/>
</dbReference>
<dbReference type="GeneID" id="19306093"/>
<keyword evidence="2" id="KW-0808">Transferase</keyword>
<accession>S7RR65</accession>
<dbReference type="Pfam" id="PF01965">
    <property type="entry name" value="DJ-1_PfpI"/>
    <property type="match status" value="1"/>
</dbReference>
<reference evidence="2 3" key="1">
    <citation type="journal article" date="2012" name="Science">
        <title>The Paleozoic origin of enzymatic lignin decomposition reconstructed from 31 fungal genomes.</title>
        <authorList>
            <person name="Floudas D."/>
            <person name="Binder M."/>
            <person name="Riley R."/>
            <person name="Barry K."/>
            <person name="Blanchette R.A."/>
            <person name="Henrissat B."/>
            <person name="Martinez A.T."/>
            <person name="Otillar R."/>
            <person name="Spatafora J.W."/>
            <person name="Yadav J.S."/>
            <person name="Aerts A."/>
            <person name="Benoit I."/>
            <person name="Boyd A."/>
            <person name="Carlson A."/>
            <person name="Copeland A."/>
            <person name="Coutinho P.M."/>
            <person name="de Vries R.P."/>
            <person name="Ferreira P."/>
            <person name="Findley K."/>
            <person name="Foster B."/>
            <person name="Gaskell J."/>
            <person name="Glotzer D."/>
            <person name="Gorecki P."/>
            <person name="Heitman J."/>
            <person name="Hesse C."/>
            <person name="Hori C."/>
            <person name="Igarashi K."/>
            <person name="Jurgens J.A."/>
            <person name="Kallen N."/>
            <person name="Kersten P."/>
            <person name="Kohler A."/>
            <person name="Kuees U."/>
            <person name="Kumar T.K.A."/>
            <person name="Kuo A."/>
            <person name="LaButti K."/>
            <person name="Larrondo L.F."/>
            <person name="Lindquist E."/>
            <person name="Ling A."/>
            <person name="Lombard V."/>
            <person name="Lucas S."/>
            <person name="Lundell T."/>
            <person name="Martin R."/>
            <person name="McLaughlin D.J."/>
            <person name="Morgenstern I."/>
            <person name="Morin E."/>
            <person name="Murat C."/>
            <person name="Nagy L.G."/>
            <person name="Nolan M."/>
            <person name="Ohm R.A."/>
            <person name="Patyshakuliyeva A."/>
            <person name="Rokas A."/>
            <person name="Ruiz-Duenas F.J."/>
            <person name="Sabat G."/>
            <person name="Salamov A."/>
            <person name="Samejima M."/>
            <person name="Schmutz J."/>
            <person name="Slot J.C."/>
            <person name="St John F."/>
            <person name="Stenlid J."/>
            <person name="Sun H."/>
            <person name="Sun S."/>
            <person name="Syed K."/>
            <person name="Tsang A."/>
            <person name="Wiebenga A."/>
            <person name="Young D."/>
            <person name="Pisabarro A."/>
            <person name="Eastwood D.C."/>
            <person name="Martin F."/>
            <person name="Cullen D."/>
            <person name="Grigoriev I.V."/>
            <person name="Hibbett D.S."/>
        </authorList>
    </citation>
    <scope>NUCLEOTIDE SEQUENCE [LARGE SCALE GENOMIC DNA]</scope>
    <source>
        <strain evidence="2 3">ATCC 11539</strain>
    </source>
</reference>
<evidence type="ECO:0000313" key="3">
    <source>
        <dbReference type="Proteomes" id="UP000030669"/>
    </source>
</evidence>
<dbReference type="Gene3D" id="3.40.50.880">
    <property type="match status" value="1"/>
</dbReference>
<dbReference type="PANTHER" id="PTHR43130:SF3">
    <property type="entry name" value="HTH-TYPE TRANSCRIPTIONAL REGULATOR RV1931C"/>
    <property type="match status" value="1"/>
</dbReference>
<dbReference type="KEGG" id="gtr:GLOTRDRAFT_41963"/>
<dbReference type="OMA" id="RVMEYDW"/>
<dbReference type="InterPro" id="IPR029062">
    <property type="entry name" value="Class_I_gatase-like"/>
</dbReference>
<dbReference type="AlphaFoldDB" id="S7RR65"/>
<name>S7RR65_GLOTA</name>
<sequence>MSQYNIAVLLYPGADALDFTGPVEIFSAVLSGRSLSAPAVFHSTTFALASPVTAASGPLTLTPNATLVQVRERLEDFDVLVVPGAGPQVITDLITSEDGKQVLDLIKRFAGLEPRSAHRVLLSVCTGSVILGAAGVLGGKEATTHHMFYDMLSEVSAKAGGKVELVKERRWVDAGFNEAGVRIVTAGGVSSGMDASLYVVEKMVGKDAADLAGEIVEFESRQEVVV</sequence>
<dbReference type="SUPFAM" id="SSF52317">
    <property type="entry name" value="Class I glutamine amidotransferase-like"/>
    <property type="match status" value="1"/>
</dbReference>
<keyword evidence="3" id="KW-1185">Reference proteome</keyword>
<evidence type="ECO:0000313" key="2">
    <source>
        <dbReference type="EMBL" id="EPQ55414.1"/>
    </source>
</evidence>
<organism evidence="2 3">
    <name type="scientific">Gloeophyllum trabeum (strain ATCC 11539 / FP-39264 / Madison 617)</name>
    <name type="common">Brown rot fungus</name>
    <dbReference type="NCBI Taxonomy" id="670483"/>
    <lineage>
        <taxon>Eukaryota</taxon>
        <taxon>Fungi</taxon>
        <taxon>Dikarya</taxon>
        <taxon>Basidiomycota</taxon>
        <taxon>Agaricomycotina</taxon>
        <taxon>Agaricomycetes</taxon>
        <taxon>Gloeophyllales</taxon>
        <taxon>Gloeophyllaceae</taxon>
        <taxon>Gloeophyllum</taxon>
    </lineage>
</organism>
<gene>
    <name evidence="2" type="ORF">GLOTRDRAFT_41963</name>
</gene>
<evidence type="ECO:0000259" key="1">
    <source>
        <dbReference type="Pfam" id="PF01965"/>
    </source>
</evidence>
<dbReference type="STRING" id="670483.S7RR65"/>
<feature type="domain" description="DJ-1/PfpI" evidence="1">
    <location>
        <begin position="6"/>
        <end position="170"/>
    </location>
</feature>
<dbReference type="GO" id="GO:0016740">
    <property type="term" value="F:transferase activity"/>
    <property type="evidence" value="ECO:0007669"/>
    <property type="project" value="UniProtKB-KW"/>
</dbReference>
<dbReference type="Proteomes" id="UP000030669">
    <property type="component" value="Unassembled WGS sequence"/>
</dbReference>
<dbReference type="OrthoDB" id="543156at2759"/>